<name>A0A833N8Y8_MARNT</name>
<protein>
    <submittedName>
        <fullName evidence="1">Uncharacterized protein</fullName>
    </submittedName>
</protein>
<proteinExistence type="predicted"/>
<organism evidence="1 2">
    <name type="scientific">Marinobacter nauticus</name>
    <name type="common">Marinobacter hydrocarbonoclasticus</name>
    <name type="synonym">Marinobacter aquaeolei</name>
    <dbReference type="NCBI Taxonomy" id="2743"/>
    <lineage>
        <taxon>Bacteria</taxon>
        <taxon>Pseudomonadati</taxon>
        <taxon>Pseudomonadota</taxon>
        <taxon>Gammaproteobacteria</taxon>
        <taxon>Pseudomonadales</taxon>
        <taxon>Marinobacteraceae</taxon>
        <taxon>Marinobacter</taxon>
    </lineage>
</organism>
<sequence>MNTIEQNISRIIEKEIFVNASTFVADMQATELCDRLPNTFEKLIECSVKDDWREPVIEAVQDITPAGLFDLCEYMVIDLYTKDGRIVTDTLAETIDHDNVDRSPVIKAIEDGDQWQDVGEYLSLDPFTVEALQHWLVSDWLAEKLERVGALIAVDVMGFNIWGRTECGQSLEYDSTLKAVAKLIESDLNDVMGRD</sequence>
<dbReference type="Proteomes" id="UP000469950">
    <property type="component" value="Unassembled WGS sequence"/>
</dbReference>
<gene>
    <name evidence="1" type="ORF">F6453_1432</name>
</gene>
<dbReference type="EMBL" id="WBMP01000005">
    <property type="protein sequence ID" value="KAE8546186.1"/>
    <property type="molecule type" value="Genomic_DNA"/>
</dbReference>
<evidence type="ECO:0000313" key="1">
    <source>
        <dbReference type="EMBL" id="KAE8546186.1"/>
    </source>
</evidence>
<dbReference type="AlphaFoldDB" id="A0A833N8Y8"/>
<dbReference type="RefSeq" id="WP_153740418.1">
    <property type="nucleotide sequence ID" value="NZ_WBMP01000005.1"/>
</dbReference>
<accession>A0A833N8Y8</accession>
<reference evidence="1 2" key="1">
    <citation type="submission" date="2019-10" db="EMBL/GenBank/DDBJ databases">
        <title>Draft genome sequence of Marinobacter hydrocarbonoclasticus NCT7M from the microbiome of the marine copepod.</title>
        <authorList>
            <person name="Nuttall R."/>
            <person name="Sharma G."/>
            <person name="Moisander P."/>
        </authorList>
    </citation>
    <scope>NUCLEOTIDE SEQUENCE [LARGE SCALE GENOMIC DNA]</scope>
    <source>
        <strain evidence="1 2">NCT7M</strain>
    </source>
</reference>
<evidence type="ECO:0000313" key="2">
    <source>
        <dbReference type="Proteomes" id="UP000469950"/>
    </source>
</evidence>
<comment type="caution">
    <text evidence="1">The sequence shown here is derived from an EMBL/GenBank/DDBJ whole genome shotgun (WGS) entry which is preliminary data.</text>
</comment>